<dbReference type="EMBL" id="LBZK01000012">
    <property type="protein sequence ID" value="KKR70948.1"/>
    <property type="molecule type" value="Genomic_DNA"/>
</dbReference>
<evidence type="ECO:0000313" key="2">
    <source>
        <dbReference type="Proteomes" id="UP000034562"/>
    </source>
</evidence>
<gene>
    <name evidence="1" type="ORF">UU12_C0012G0004</name>
</gene>
<dbReference type="AlphaFoldDB" id="A0A0G0T1M7"/>
<comment type="caution">
    <text evidence="1">The sequence shown here is derived from an EMBL/GenBank/DDBJ whole genome shotgun (WGS) entry which is preliminary data.</text>
</comment>
<evidence type="ECO:0000313" key="1">
    <source>
        <dbReference type="EMBL" id="KKR70948.1"/>
    </source>
</evidence>
<sequence length="72" mass="8208">MGWLGERLATIINFRLIEPDFDGDSELRKFLGLKGFRRRAPADTTENIETPEIDEASKNAVKYLKGEIDELP</sequence>
<protein>
    <submittedName>
        <fullName evidence="1">Uncharacterized protein</fullName>
    </submittedName>
</protein>
<organism evidence="1 2">
    <name type="scientific">Candidatus Woesebacteria bacterium GW2011_GWA2_40_7b</name>
    <dbReference type="NCBI Taxonomy" id="1618563"/>
    <lineage>
        <taxon>Bacteria</taxon>
        <taxon>Candidatus Woeseibacteriota</taxon>
    </lineage>
</organism>
<accession>A0A0G0T1M7</accession>
<reference evidence="1 2" key="1">
    <citation type="journal article" date="2015" name="Nature">
        <title>rRNA introns, odd ribosomes, and small enigmatic genomes across a large radiation of phyla.</title>
        <authorList>
            <person name="Brown C.T."/>
            <person name="Hug L.A."/>
            <person name="Thomas B.C."/>
            <person name="Sharon I."/>
            <person name="Castelle C.J."/>
            <person name="Singh A."/>
            <person name="Wilkins M.J."/>
            <person name="Williams K.H."/>
            <person name="Banfield J.F."/>
        </authorList>
    </citation>
    <scope>NUCLEOTIDE SEQUENCE [LARGE SCALE GENOMIC DNA]</scope>
</reference>
<dbReference type="STRING" id="1618563.UU12_C0012G0004"/>
<name>A0A0G0T1M7_9BACT</name>
<dbReference type="Proteomes" id="UP000034562">
    <property type="component" value="Unassembled WGS sequence"/>
</dbReference>
<proteinExistence type="predicted"/>